<dbReference type="PANTHER" id="PTHR47959">
    <property type="entry name" value="ATP-DEPENDENT RNA HELICASE RHLE-RELATED"/>
    <property type="match status" value="1"/>
</dbReference>
<dbReference type="PANTHER" id="PTHR47959:SF1">
    <property type="entry name" value="ATP-DEPENDENT RNA HELICASE DBPA"/>
    <property type="match status" value="1"/>
</dbReference>
<dbReference type="Pfam" id="PF00271">
    <property type="entry name" value="Helicase_C"/>
    <property type="match status" value="1"/>
</dbReference>
<dbReference type="PROSITE" id="PS51194">
    <property type="entry name" value="HELICASE_CTER"/>
    <property type="match status" value="1"/>
</dbReference>
<keyword evidence="9" id="KW-1185">Reference proteome</keyword>
<dbReference type="Pfam" id="PF03880">
    <property type="entry name" value="DbpA"/>
    <property type="match status" value="1"/>
</dbReference>
<dbReference type="SUPFAM" id="SSF52540">
    <property type="entry name" value="P-loop containing nucleoside triphosphate hydrolases"/>
    <property type="match status" value="1"/>
</dbReference>
<dbReference type="CDD" id="cd12252">
    <property type="entry name" value="RRM_DbpA"/>
    <property type="match status" value="1"/>
</dbReference>
<keyword evidence="4" id="KW-0067">ATP-binding</keyword>
<evidence type="ECO:0000259" key="6">
    <source>
        <dbReference type="PROSITE" id="PS51192"/>
    </source>
</evidence>
<dbReference type="InterPro" id="IPR001650">
    <property type="entry name" value="Helicase_C-like"/>
</dbReference>
<dbReference type="Gene3D" id="3.40.50.300">
    <property type="entry name" value="P-loop containing nucleotide triphosphate hydrolases"/>
    <property type="match status" value="2"/>
</dbReference>
<evidence type="ECO:0000256" key="3">
    <source>
        <dbReference type="ARBA" id="ARBA00022806"/>
    </source>
</evidence>
<evidence type="ECO:0000256" key="1">
    <source>
        <dbReference type="ARBA" id="ARBA00022741"/>
    </source>
</evidence>
<dbReference type="Proteomes" id="UP000620550">
    <property type="component" value="Unassembled WGS sequence"/>
</dbReference>
<evidence type="ECO:0000259" key="7">
    <source>
        <dbReference type="PROSITE" id="PS51194"/>
    </source>
</evidence>
<sequence>MELQQVLQQLHITRLNEMQQTVLNRYDGTKDFILHSPTGTGKTLAFTLLIGKHTVKTEIPTTQVLVLVPTRELALQIEQVVRKVHAGMKVTCVYGGNNSKVERNKLREAPVIIIGTPGRVSYHMQRGHIGADSIHTLVLDEFDKSLEFGFHGQMVAIIEQLNNLQHRLLTSATTMAEIPVFTGIREHVVVDFSADQPSAPQLEIKKIIAPAQYKLKALFNLLCMNANKKTIIFCNHRDAVDHISLLLEERSVIHDLFHGGLEQSDRELALLKFRNNSNRILITTDLAARGLDIPEVECIIHYQLPYKEDAFIHRNGRTARMQAKGEVFVILKPEEEYPYVAADSKILELAEHYPLPEHAPFATLYITGGKKDKINKVDIVGFLLNLPNMQKDDIGLIEVKEKESFVAVKRELALSISKAATNQKIKGKKVKVGRT</sequence>
<dbReference type="GO" id="GO:0004386">
    <property type="term" value="F:helicase activity"/>
    <property type="evidence" value="ECO:0007669"/>
    <property type="project" value="UniProtKB-KW"/>
</dbReference>
<accession>A0ABQ3HWI8</accession>
<gene>
    <name evidence="8" type="ORF">GCM10017764_26090</name>
</gene>
<dbReference type="Pfam" id="PF00270">
    <property type="entry name" value="DEAD"/>
    <property type="match status" value="1"/>
</dbReference>
<dbReference type="InterPro" id="IPR005580">
    <property type="entry name" value="DbpA/CsdA_RNA-bd_dom"/>
</dbReference>
<feature type="domain" description="Helicase ATP-binding" evidence="6">
    <location>
        <begin position="23"/>
        <end position="192"/>
    </location>
</feature>
<dbReference type="SMART" id="SM00490">
    <property type="entry name" value="HELICc"/>
    <property type="match status" value="1"/>
</dbReference>
<dbReference type="SMART" id="SM00487">
    <property type="entry name" value="DEXDc"/>
    <property type="match status" value="1"/>
</dbReference>
<dbReference type="InterPro" id="IPR012677">
    <property type="entry name" value="Nucleotide-bd_a/b_plait_sf"/>
</dbReference>
<evidence type="ECO:0000256" key="5">
    <source>
        <dbReference type="ARBA" id="ARBA00038437"/>
    </source>
</evidence>
<dbReference type="InterPro" id="IPR011545">
    <property type="entry name" value="DEAD/DEAH_box_helicase_dom"/>
</dbReference>
<evidence type="ECO:0000313" key="9">
    <source>
        <dbReference type="Proteomes" id="UP000620550"/>
    </source>
</evidence>
<dbReference type="InterPro" id="IPR050079">
    <property type="entry name" value="DEAD_box_RNA_helicase"/>
</dbReference>
<keyword evidence="3 8" id="KW-0347">Helicase</keyword>
<dbReference type="Gene3D" id="3.30.70.330">
    <property type="match status" value="1"/>
</dbReference>
<name>A0ABQ3HWI8_9SPHI</name>
<feature type="domain" description="Helicase C-terminal" evidence="7">
    <location>
        <begin position="214"/>
        <end position="367"/>
    </location>
</feature>
<dbReference type="EMBL" id="BNAF01000010">
    <property type="protein sequence ID" value="GHE41687.1"/>
    <property type="molecule type" value="Genomic_DNA"/>
</dbReference>
<proteinExistence type="inferred from homology"/>
<keyword evidence="2" id="KW-0378">Hydrolase</keyword>
<reference evidence="9" key="1">
    <citation type="journal article" date="2019" name="Int. J. Syst. Evol. Microbiol.">
        <title>The Global Catalogue of Microorganisms (GCM) 10K type strain sequencing project: providing services to taxonomists for standard genome sequencing and annotation.</title>
        <authorList>
            <consortium name="The Broad Institute Genomics Platform"/>
            <consortium name="The Broad Institute Genome Sequencing Center for Infectious Disease"/>
            <person name="Wu L."/>
            <person name="Ma J."/>
        </authorList>
    </citation>
    <scope>NUCLEOTIDE SEQUENCE [LARGE SCALE GENOMIC DNA]</scope>
    <source>
        <strain evidence="9">CGMCC 1.12966</strain>
    </source>
</reference>
<comment type="caution">
    <text evidence="8">The sequence shown here is derived from an EMBL/GenBank/DDBJ whole genome shotgun (WGS) entry which is preliminary data.</text>
</comment>
<dbReference type="InterPro" id="IPR027417">
    <property type="entry name" value="P-loop_NTPase"/>
</dbReference>
<dbReference type="PROSITE" id="PS51192">
    <property type="entry name" value="HELICASE_ATP_BIND_1"/>
    <property type="match status" value="1"/>
</dbReference>
<dbReference type="CDD" id="cd00268">
    <property type="entry name" value="DEADc"/>
    <property type="match status" value="1"/>
</dbReference>
<evidence type="ECO:0000256" key="2">
    <source>
        <dbReference type="ARBA" id="ARBA00022801"/>
    </source>
</evidence>
<organism evidence="8 9">
    <name type="scientific">Sphingobacterium griseoflavum</name>
    <dbReference type="NCBI Taxonomy" id="1474952"/>
    <lineage>
        <taxon>Bacteria</taxon>
        <taxon>Pseudomonadati</taxon>
        <taxon>Bacteroidota</taxon>
        <taxon>Sphingobacteriia</taxon>
        <taxon>Sphingobacteriales</taxon>
        <taxon>Sphingobacteriaceae</taxon>
        <taxon>Sphingobacterium</taxon>
    </lineage>
</organism>
<keyword evidence="1" id="KW-0547">Nucleotide-binding</keyword>
<comment type="similarity">
    <text evidence="5">Belongs to the DEAD box helicase family.</text>
</comment>
<evidence type="ECO:0000256" key="4">
    <source>
        <dbReference type="ARBA" id="ARBA00022840"/>
    </source>
</evidence>
<protein>
    <submittedName>
        <fullName evidence="8">Helicase</fullName>
    </submittedName>
</protein>
<evidence type="ECO:0000313" key="8">
    <source>
        <dbReference type="EMBL" id="GHE41687.1"/>
    </source>
</evidence>
<dbReference type="RefSeq" id="WP_189627135.1">
    <property type="nucleotide sequence ID" value="NZ_BNAF01000010.1"/>
</dbReference>
<dbReference type="CDD" id="cd18787">
    <property type="entry name" value="SF2_C_DEAD"/>
    <property type="match status" value="1"/>
</dbReference>
<dbReference type="InterPro" id="IPR044742">
    <property type="entry name" value="DEAD/DEAH_RhlB"/>
</dbReference>
<dbReference type="InterPro" id="IPR014001">
    <property type="entry name" value="Helicase_ATP-bd"/>
</dbReference>